<sequence>MISPRSRLNVDINKFFEVSFVGQPTRTPNNRKYCPLGEGFVPSLRGETACRERLPRGPGSWRGASRPWWVTVHPLTVEVLPAP</sequence>
<gene>
    <name evidence="1" type="ORF">B456_003G170800</name>
</gene>
<proteinExistence type="predicted"/>
<reference evidence="1 2" key="1">
    <citation type="journal article" date="2012" name="Nature">
        <title>Repeated polyploidization of Gossypium genomes and the evolution of spinnable cotton fibres.</title>
        <authorList>
            <person name="Paterson A.H."/>
            <person name="Wendel J.F."/>
            <person name="Gundlach H."/>
            <person name="Guo H."/>
            <person name="Jenkins J."/>
            <person name="Jin D."/>
            <person name="Llewellyn D."/>
            <person name="Showmaker K.C."/>
            <person name="Shu S."/>
            <person name="Udall J."/>
            <person name="Yoo M.J."/>
            <person name="Byers R."/>
            <person name="Chen W."/>
            <person name="Doron-Faigenboim A."/>
            <person name="Duke M.V."/>
            <person name="Gong L."/>
            <person name="Grimwood J."/>
            <person name="Grover C."/>
            <person name="Grupp K."/>
            <person name="Hu G."/>
            <person name="Lee T.H."/>
            <person name="Li J."/>
            <person name="Lin L."/>
            <person name="Liu T."/>
            <person name="Marler B.S."/>
            <person name="Page J.T."/>
            <person name="Roberts A.W."/>
            <person name="Romanel E."/>
            <person name="Sanders W.S."/>
            <person name="Szadkowski E."/>
            <person name="Tan X."/>
            <person name="Tang H."/>
            <person name="Xu C."/>
            <person name="Wang J."/>
            <person name="Wang Z."/>
            <person name="Zhang D."/>
            <person name="Zhang L."/>
            <person name="Ashrafi H."/>
            <person name="Bedon F."/>
            <person name="Bowers J.E."/>
            <person name="Brubaker C.L."/>
            <person name="Chee P.W."/>
            <person name="Das S."/>
            <person name="Gingle A.R."/>
            <person name="Haigler C.H."/>
            <person name="Harker D."/>
            <person name="Hoffmann L.V."/>
            <person name="Hovav R."/>
            <person name="Jones D.C."/>
            <person name="Lemke C."/>
            <person name="Mansoor S."/>
            <person name="ur Rahman M."/>
            <person name="Rainville L.N."/>
            <person name="Rambani A."/>
            <person name="Reddy U.K."/>
            <person name="Rong J.K."/>
            <person name="Saranga Y."/>
            <person name="Scheffler B.E."/>
            <person name="Scheffler J.A."/>
            <person name="Stelly D.M."/>
            <person name="Triplett B.A."/>
            <person name="Van Deynze A."/>
            <person name="Vaslin M.F."/>
            <person name="Waghmare V.N."/>
            <person name="Walford S.A."/>
            <person name="Wright R.J."/>
            <person name="Zaki E.A."/>
            <person name="Zhang T."/>
            <person name="Dennis E.S."/>
            <person name="Mayer K.F."/>
            <person name="Peterson D.G."/>
            <person name="Rokhsar D.S."/>
            <person name="Wang X."/>
            <person name="Schmutz J."/>
        </authorList>
    </citation>
    <scope>NUCLEOTIDE SEQUENCE [LARGE SCALE GENOMIC DNA]</scope>
</reference>
<keyword evidence="2" id="KW-1185">Reference proteome</keyword>
<evidence type="ECO:0000313" key="1">
    <source>
        <dbReference type="EMBL" id="KJB17275.1"/>
    </source>
</evidence>
<accession>A0A0D2RDL3</accession>
<evidence type="ECO:0000313" key="2">
    <source>
        <dbReference type="Proteomes" id="UP000032304"/>
    </source>
</evidence>
<name>A0A0D2RDL3_GOSRA</name>
<dbReference type="Gramene" id="KJB17275">
    <property type="protein sequence ID" value="KJB17275"/>
    <property type="gene ID" value="B456_003G170800"/>
</dbReference>
<organism evidence="1 2">
    <name type="scientific">Gossypium raimondii</name>
    <name type="common">Peruvian cotton</name>
    <name type="synonym">Gossypium klotzschianum subsp. raimondii</name>
    <dbReference type="NCBI Taxonomy" id="29730"/>
    <lineage>
        <taxon>Eukaryota</taxon>
        <taxon>Viridiplantae</taxon>
        <taxon>Streptophyta</taxon>
        <taxon>Embryophyta</taxon>
        <taxon>Tracheophyta</taxon>
        <taxon>Spermatophyta</taxon>
        <taxon>Magnoliopsida</taxon>
        <taxon>eudicotyledons</taxon>
        <taxon>Gunneridae</taxon>
        <taxon>Pentapetalae</taxon>
        <taxon>rosids</taxon>
        <taxon>malvids</taxon>
        <taxon>Malvales</taxon>
        <taxon>Malvaceae</taxon>
        <taxon>Malvoideae</taxon>
        <taxon>Gossypium</taxon>
    </lineage>
</organism>
<protein>
    <submittedName>
        <fullName evidence="1">Uncharacterized protein</fullName>
    </submittedName>
</protein>
<dbReference type="Proteomes" id="UP000032304">
    <property type="component" value="Chromosome 3"/>
</dbReference>
<dbReference type="EMBL" id="CM001742">
    <property type="protein sequence ID" value="KJB17275.1"/>
    <property type="molecule type" value="Genomic_DNA"/>
</dbReference>
<dbReference type="AlphaFoldDB" id="A0A0D2RDL3"/>